<dbReference type="AlphaFoldDB" id="A0A0E0KNJ6"/>
<dbReference type="HOGENOM" id="CLU_1680755_0_0_1"/>
<accession>A0A0E0KNJ6</accession>
<keyword evidence="2" id="KW-1185">Reference proteome</keyword>
<dbReference type="Gramene" id="OPUNC04G04880.1">
    <property type="protein sequence ID" value="OPUNC04G04880.1"/>
    <property type="gene ID" value="OPUNC04G04880"/>
</dbReference>
<organism evidence="1">
    <name type="scientific">Oryza punctata</name>
    <name type="common">Red rice</name>
    <dbReference type="NCBI Taxonomy" id="4537"/>
    <lineage>
        <taxon>Eukaryota</taxon>
        <taxon>Viridiplantae</taxon>
        <taxon>Streptophyta</taxon>
        <taxon>Embryophyta</taxon>
        <taxon>Tracheophyta</taxon>
        <taxon>Spermatophyta</taxon>
        <taxon>Magnoliopsida</taxon>
        <taxon>Liliopsida</taxon>
        <taxon>Poales</taxon>
        <taxon>Poaceae</taxon>
        <taxon>BOP clade</taxon>
        <taxon>Oryzoideae</taxon>
        <taxon>Oryzeae</taxon>
        <taxon>Oryzinae</taxon>
        <taxon>Oryza</taxon>
    </lineage>
</organism>
<protein>
    <submittedName>
        <fullName evidence="1">Uncharacterized protein</fullName>
    </submittedName>
</protein>
<evidence type="ECO:0000313" key="1">
    <source>
        <dbReference type="EnsemblPlants" id="OPUNC04G04880.1"/>
    </source>
</evidence>
<reference evidence="1" key="1">
    <citation type="submission" date="2015-04" db="UniProtKB">
        <authorList>
            <consortium name="EnsemblPlants"/>
        </authorList>
    </citation>
    <scope>IDENTIFICATION</scope>
</reference>
<dbReference type="EnsemblPlants" id="OPUNC04G04880.1">
    <property type="protein sequence ID" value="OPUNC04G04880.1"/>
    <property type="gene ID" value="OPUNC04G04880"/>
</dbReference>
<dbReference type="STRING" id="4537.A0A0E0KNJ6"/>
<reference evidence="1" key="2">
    <citation type="submission" date="2018-05" db="EMBL/GenBank/DDBJ databases">
        <title>OpunRS2 (Oryza punctata Reference Sequence Version 2).</title>
        <authorList>
            <person name="Zhang J."/>
            <person name="Kudrna D."/>
            <person name="Lee S."/>
            <person name="Talag J."/>
            <person name="Welchert J."/>
            <person name="Wing R.A."/>
        </authorList>
    </citation>
    <scope>NUCLEOTIDE SEQUENCE [LARGE SCALE GENOMIC DNA]</scope>
</reference>
<proteinExistence type="predicted"/>
<dbReference type="Proteomes" id="UP000026962">
    <property type="component" value="Chromosome 4"/>
</dbReference>
<name>A0A0E0KNJ6_ORYPU</name>
<sequence length="157" mass="18166">MAKLRVLPNMKFLVSHKTRVQMRLVAWKGRDDPSTGDFSCSGDPNLNLQVFIRNGTKLYRRIIVFCKHIDDRKRIWEQHHFVVHYWRNDLSSGTKDTNIPIDLRTDASPYARITLDHKGDMKSLSWNGMAACRHGHSSLVNRWPPPTTASRLITRAT</sequence>
<evidence type="ECO:0000313" key="2">
    <source>
        <dbReference type="Proteomes" id="UP000026962"/>
    </source>
</evidence>